<dbReference type="Proteomes" id="UP000032120">
    <property type="component" value="Unassembled WGS sequence"/>
</dbReference>
<evidence type="ECO:0000313" key="2">
    <source>
        <dbReference type="Proteomes" id="UP000032120"/>
    </source>
</evidence>
<dbReference type="RefSeq" id="WP_042542626.1">
    <property type="nucleotide sequence ID" value="NZ_JXSQ01000001.1"/>
</dbReference>
<accession>A0A0D0IWE7</accession>
<sequence length="369" mass="39115">MSIDLNIPGDPSAIHALADWLSQTKDALVEVDLELAYIAGDSHLYLGGEAGNAFHEAAGTVRDRINPVSPYLGSAAEVFHAYAHRLERGVRDFDSYLAQCREQGLPVYGKVVMRPTSSAQVCAQPGVDAEWDLFMSRSRTYTDLSERVGKWWGELEAWIAEHMTPLLADIDKFAPLNAAFNGLAQDNDDIVAHTFTGTDLLTQDQLTKWREHAQTLQDDADKFQKGLRSNNPAVKAAAEEANPRAMRQAVNGIVDDIHSVSKAGKLIPVAGKVIEIVTAAGAIADGESGSSVLVEAFAGAGGGAAVGGTIAAFGGPVGWVIGGVVVGGVAIGAGARWGWESAVPINTREAIDGWLYDGTSLWQGPQLAK</sequence>
<dbReference type="OrthoDB" id="4821850at2"/>
<proteinExistence type="predicted"/>
<keyword evidence="2" id="KW-1185">Reference proteome</keyword>
<organism evidence="1 2">
    <name type="scientific">Leucobacter komagatae</name>
    <dbReference type="NCBI Taxonomy" id="55969"/>
    <lineage>
        <taxon>Bacteria</taxon>
        <taxon>Bacillati</taxon>
        <taxon>Actinomycetota</taxon>
        <taxon>Actinomycetes</taxon>
        <taxon>Micrococcales</taxon>
        <taxon>Microbacteriaceae</taxon>
        <taxon>Leucobacter</taxon>
    </lineage>
</organism>
<dbReference type="EMBL" id="JXSQ01000001">
    <property type="protein sequence ID" value="KIP53868.1"/>
    <property type="molecule type" value="Genomic_DNA"/>
</dbReference>
<evidence type="ECO:0000313" key="1">
    <source>
        <dbReference type="EMBL" id="KIP53868.1"/>
    </source>
</evidence>
<name>A0A0D0IWE7_9MICO</name>
<reference evidence="1 2" key="1">
    <citation type="submission" date="2015-01" db="EMBL/GenBank/DDBJ databases">
        <title>Draft genome sequence of Leucobacter komagatae strain VKM ST2845.</title>
        <authorList>
            <person name="Karlyshev A.V."/>
            <person name="Kudryashova E.B."/>
        </authorList>
    </citation>
    <scope>NUCLEOTIDE SEQUENCE [LARGE SCALE GENOMIC DNA]</scope>
    <source>
        <strain evidence="1 2">VKM ST2845</strain>
    </source>
</reference>
<protein>
    <submittedName>
        <fullName evidence="1">Uncharacterized protein</fullName>
    </submittedName>
</protein>
<dbReference type="AlphaFoldDB" id="A0A0D0IWE7"/>
<gene>
    <name evidence="1" type="ORF">SD72_01510</name>
</gene>
<comment type="caution">
    <text evidence="1">The sequence shown here is derived from an EMBL/GenBank/DDBJ whole genome shotgun (WGS) entry which is preliminary data.</text>
</comment>